<evidence type="ECO:0000256" key="7">
    <source>
        <dbReference type="ARBA" id="ARBA00034754"/>
    </source>
</evidence>
<keyword evidence="3 10" id="KW-0808">Transferase</keyword>
<dbReference type="Gene3D" id="1.20.272.10">
    <property type="match status" value="1"/>
</dbReference>
<dbReference type="InterPro" id="IPR008921">
    <property type="entry name" value="DNA_pol3_clamp-load_cplx_C"/>
</dbReference>
<dbReference type="Gene3D" id="3.40.50.300">
    <property type="entry name" value="P-loop containing nucleotide triphosphate hydrolases"/>
    <property type="match status" value="1"/>
</dbReference>
<dbReference type="GO" id="GO:0006261">
    <property type="term" value="P:DNA-templated DNA replication"/>
    <property type="evidence" value="ECO:0007669"/>
    <property type="project" value="TreeGrafter"/>
</dbReference>
<evidence type="ECO:0000256" key="1">
    <source>
        <dbReference type="ARBA" id="ARBA00012417"/>
    </source>
</evidence>
<dbReference type="AlphaFoldDB" id="A0A4R1BPT5"/>
<evidence type="ECO:0000256" key="3">
    <source>
        <dbReference type="ARBA" id="ARBA00022679"/>
    </source>
</evidence>
<comment type="caution">
    <text evidence="10">The sequence shown here is derived from an EMBL/GenBank/DDBJ whole genome shotgun (WGS) entry which is preliminary data.</text>
</comment>
<dbReference type="RefSeq" id="WP_131446383.1">
    <property type="nucleotide sequence ID" value="NZ_SJZI01000002.1"/>
</dbReference>
<evidence type="ECO:0000256" key="6">
    <source>
        <dbReference type="ARBA" id="ARBA00022932"/>
    </source>
</evidence>
<dbReference type="SUPFAM" id="SSF48019">
    <property type="entry name" value="post-AAA+ oligomerization domain-like"/>
    <property type="match status" value="1"/>
</dbReference>
<dbReference type="SUPFAM" id="SSF52540">
    <property type="entry name" value="P-loop containing nucleoside triphosphate hydrolases"/>
    <property type="match status" value="1"/>
</dbReference>
<dbReference type="EC" id="2.7.7.7" evidence="1"/>
<dbReference type="Gene3D" id="1.10.8.60">
    <property type="match status" value="1"/>
</dbReference>
<proteinExistence type="inferred from homology"/>
<dbReference type="OrthoDB" id="1172326at2"/>
<evidence type="ECO:0000313" key="10">
    <source>
        <dbReference type="EMBL" id="TCJ19245.1"/>
    </source>
</evidence>
<evidence type="ECO:0000256" key="5">
    <source>
        <dbReference type="ARBA" id="ARBA00022705"/>
    </source>
</evidence>
<dbReference type="InterPro" id="IPR027417">
    <property type="entry name" value="P-loop_NTPase"/>
</dbReference>
<reference evidence="10 11" key="1">
    <citation type="submission" date="2019-03" db="EMBL/GenBank/DDBJ databases">
        <authorList>
            <person name="Kim M.K.M."/>
        </authorList>
    </citation>
    <scope>NUCLEOTIDE SEQUENCE [LARGE SCALE GENOMIC DNA]</scope>
    <source>
        <strain evidence="10 11">17J68-12</strain>
    </source>
</reference>
<dbReference type="NCBIfam" id="TIGR01128">
    <property type="entry name" value="holA"/>
    <property type="match status" value="1"/>
</dbReference>
<feature type="domain" description="DNA polymerase III delta N-terminal" evidence="9">
    <location>
        <begin position="19"/>
        <end position="133"/>
    </location>
</feature>
<dbReference type="InterPro" id="IPR005790">
    <property type="entry name" value="DNA_polIII_delta"/>
</dbReference>
<keyword evidence="4 10" id="KW-0548">Nucleotidyltransferase</keyword>
<evidence type="ECO:0000256" key="4">
    <source>
        <dbReference type="ARBA" id="ARBA00022695"/>
    </source>
</evidence>
<evidence type="ECO:0000256" key="8">
    <source>
        <dbReference type="ARBA" id="ARBA00049244"/>
    </source>
</evidence>
<evidence type="ECO:0000256" key="2">
    <source>
        <dbReference type="ARBA" id="ARBA00017703"/>
    </source>
</evidence>
<sequence>MKADQIIADIKKGKTRPVYWLEGDEDFFIDQVIDFAEHHILSEAEAGFNKTVFYGRDADWASVVNACRRYPMFSERQVVLLKEAQAMRDIDKLEGYIEKPLPSTLLFVAYKGKKLDGRTKLAKMLKEKSVLLTTKKLYDNELPAWTDEQVRSKGFSITPKARELLIDHIGNDLSRISNEIDKMALNLAGRNNITEDDIEQFVGISKEYNVFELQDALARRDYYKAMRIVTYFAHNPKAAPLPLVFPSLYGFFSKLLVLHSAPGGTDNKSLAAASGINEWKLREYQQAARIYSPQSVEKNILLLHQYNLKSVGVDDAGTDDGELLKELVVKMMMD</sequence>
<dbReference type="Proteomes" id="UP000295334">
    <property type="component" value="Unassembled WGS sequence"/>
</dbReference>
<dbReference type="CDD" id="cd18138">
    <property type="entry name" value="HLD_clamp_pol_III_delta"/>
    <property type="match status" value="1"/>
</dbReference>
<evidence type="ECO:0000259" key="9">
    <source>
        <dbReference type="Pfam" id="PF06144"/>
    </source>
</evidence>
<dbReference type="Pfam" id="PF06144">
    <property type="entry name" value="DNA_pol3_delta"/>
    <property type="match status" value="1"/>
</dbReference>
<comment type="catalytic activity">
    <reaction evidence="8">
        <text>DNA(n) + a 2'-deoxyribonucleoside 5'-triphosphate = DNA(n+1) + diphosphate</text>
        <dbReference type="Rhea" id="RHEA:22508"/>
        <dbReference type="Rhea" id="RHEA-COMP:17339"/>
        <dbReference type="Rhea" id="RHEA-COMP:17340"/>
        <dbReference type="ChEBI" id="CHEBI:33019"/>
        <dbReference type="ChEBI" id="CHEBI:61560"/>
        <dbReference type="ChEBI" id="CHEBI:173112"/>
        <dbReference type="EC" id="2.7.7.7"/>
    </reaction>
</comment>
<dbReference type="GO" id="GO:0003677">
    <property type="term" value="F:DNA binding"/>
    <property type="evidence" value="ECO:0007669"/>
    <property type="project" value="InterPro"/>
</dbReference>
<dbReference type="GO" id="GO:0009360">
    <property type="term" value="C:DNA polymerase III complex"/>
    <property type="evidence" value="ECO:0007669"/>
    <property type="project" value="InterPro"/>
</dbReference>
<keyword evidence="11" id="KW-1185">Reference proteome</keyword>
<dbReference type="EMBL" id="SJZI01000002">
    <property type="protein sequence ID" value="TCJ19245.1"/>
    <property type="molecule type" value="Genomic_DNA"/>
</dbReference>
<dbReference type="PANTHER" id="PTHR34388">
    <property type="entry name" value="DNA POLYMERASE III SUBUNIT DELTA"/>
    <property type="match status" value="1"/>
</dbReference>
<dbReference type="GO" id="GO:0003887">
    <property type="term" value="F:DNA-directed DNA polymerase activity"/>
    <property type="evidence" value="ECO:0007669"/>
    <property type="project" value="UniProtKB-KW"/>
</dbReference>
<name>A0A4R1BPT5_9BACT</name>
<comment type="similarity">
    <text evidence="7">Belongs to the DNA polymerase HolA subunit family.</text>
</comment>
<keyword evidence="6" id="KW-0239">DNA-directed DNA polymerase</keyword>
<evidence type="ECO:0000313" key="11">
    <source>
        <dbReference type="Proteomes" id="UP000295334"/>
    </source>
</evidence>
<accession>A0A4R1BPT5</accession>
<dbReference type="InterPro" id="IPR010372">
    <property type="entry name" value="DNA_pol3_delta_N"/>
</dbReference>
<dbReference type="PANTHER" id="PTHR34388:SF1">
    <property type="entry name" value="DNA POLYMERASE III SUBUNIT DELTA"/>
    <property type="match status" value="1"/>
</dbReference>
<organism evidence="10 11">
    <name type="scientific">Flaviaesturariibacter flavus</name>
    <dbReference type="NCBI Taxonomy" id="2502780"/>
    <lineage>
        <taxon>Bacteria</taxon>
        <taxon>Pseudomonadati</taxon>
        <taxon>Bacteroidota</taxon>
        <taxon>Chitinophagia</taxon>
        <taxon>Chitinophagales</taxon>
        <taxon>Chitinophagaceae</taxon>
        <taxon>Flaviaestuariibacter</taxon>
    </lineage>
</organism>
<protein>
    <recommendedName>
        <fullName evidence="2">DNA polymerase III subunit delta</fullName>
        <ecNumber evidence="1">2.7.7.7</ecNumber>
    </recommendedName>
</protein>
<gene>
    <name evidence="10" type="primary">holA</name>
    <name evidence="10" type="ORF">EPD60_02175</name>
</gene>
<keyword evidence="5" id="KW-0235">DNA replication</keyword>